<evidence type="ECO:0000256" key="1">
    <source>
        <dbReference type="SAM" id="MobiDB-lite"/>
    </source>
</evidence>
<sequence length="173" mass="19141">MHNPNASHHSIEPDGHHACSYCAHVEALVGGIVPEWAHNLELALKIARLGSSDLAHGFAELADTLESLHSEDTTRALQEESLSRLRQEVAQIIVTMQFHDRLEQILEQVTVDVARFVGEIELARHRLAAGEVTPLPDLEAWLKRLTSSYTTDEQRARAGNGQDCGDTPGITYF</sequence>
<dbReference type="RefSeq" id="WP_284100359.1">
    <property type="nucleotide sequence ID" value="NZ_JARRAF010000007.1"/>
</dbReference>
<feature type="region of interest" description="Disordered" evidence="1">
    <location>
        <begin position="153"/>
        <end position="173"/>
    </location>
</feature>
<keyword evidence="3" id="KW-1185">Reference proteome</keyword>
<reference evidence="2" key="1">
    <citation type="submission" date="2023-03" db="EMBL/GenBank/DDBJ databases">
        <title>Chitinimonas shenzhenensis gen. nov., sp. nov., a novel member of family Burkholderiaceae isolated from activated sludge collected in Shen Zhen, China.</title>
        <authorList>
            <person name="Wang X."/>
        </authorList>
    </citation>
    <scope>NUCLEOTIDE SEQUENCE</scope>
    <source>
        <strain evidence="2">DQS-5</strain>
    </source>
</reference>
<accession>A0ABT7DVG5</accession>
<evidence type="ECO:0000313" key="3">
    <source>
        <dbReference type="Proteomes" id="UP001172778"/>
    </source>
</evidence>
<proteinExistence type="predicted"/>
<dbReference type="Proteomes" id="UP001172778">
    <property type="component" value="Unassembled WGS sequence"/>
</dbReference>
<gene>
    <name evidence="2" type="ORF">PZA18_08355</name>
</gene>
<protein>
    <submittedName>
        <fullName evidence="2">Uncharacterized protein</fullName>
    </submittedName>
</protein>
<dbReference type="EMBL" id="JARRAF010000007">
    <property type="protein sequence ID" value="MDK2124056.1"/>
    <property type="molecule type" value="Genomic_DNA"/>
</dbReference>
<organism evidence="2 3">
    <name type="scientific">Parachitinimonas caeni</name>
    <dbReference type="NCBI Taxonomy" id="3031301"/>
    <lineage>
        <taxon>Bacteria</taxon>
        <taxon>Pseudomonadati</taxon>
        <taxon>Pseudomonadota</taxon>
        <taxon>Betaproteobacteria</taxon>
        <taxon>Neisseriales</taxon>
        <taxon>Chitinibacteraceae</taxon>
        <taxon>Parachitinimonas</taxon>
    </lineage>
</organism>
<comment type="caution">
    <text evidence="2">The sequence shown here is derived from an EMBL/GenBank/DDBJ whole genome shotgun (WGS) entry which is preliminary data.</text>
</comment>
<evidence type="ECO:0000313" key="2">
    <source>
        <dbReference type="EMBL" id="MDK2124056.1"/>
    </source>
</evidence>
<name>A0ABT7DVG5_9NEIS</name>